<proteinExistence type="inferred from homology"/>
<evidence type="ECO:0000256" key="3">
    <source>
        <dbReference type="ARBA" id="ARBA00022553"/>
    </source>
</evidence>
<dbReference type="InterPro" id="IPR017927">
    <property type="entry name" value="FAD-bd_FR_type"/>
</dbReference>
<evidence type="ECO:0000256" key="8">
    <source>
        <dbReference type="ARBA" id="ARBA00022827"/>
    </source>
</evidence>
<dbReference type="PANTHER" id="PTHR11972">
    <property type="entry name" value="NADPH OXIDASE"/>
    <property type="match status" value="1"/>
</dbReference>
<dbReference type="InParanoid" id="A0A1D6IWH8"/>
<evidence type="ECO:0000256" key="9">
    <source>
        <dbReference type="ARBA" id="ARBA00022837"/>
    </source>
</evidence>
<dbReference type="PaxDb" id="4577-GRMZM2G300965_P01"/>
<dbReference type="InterPro" id="IPR013112">
    <property type="entry name" value="FAD-bd_8"/>
</dbReference>
<comment type="similarity">
    <text evidence="2">Belongs to the RBOH (TC 5.B.1.3) family.</text>
</comment>
<dbReference type="PRINTS" id="PR00466">
    <property type="entry name" value="GP91PHOX"/>
</dbReference>
<protein>
    <submittedName>
        <fullName evidence="16">Respiratory burst oxidase homolog protein B</fullName>
    </submittedName>
</protein>
<dbReference type="STRING" id="4577.A0A1D6IWH8"/>
<evidence type="ECO:0000256" key="6">
    <source>
        <dbReference type="ARBA" id="ARBA00022692"/>
    </source>
</evidence>
<dbReference type="InterPro" id="IPR018247">
    <property type="entry name" value="EF_Hand_1_Ca_BS"/>
</dbReference>
<accession>A0A1D6IWH8</accession>
<evidence type="ECO:0000256" key="5">
    <source>
        <dbReference type="ARBA" id="ARBA00022630"/>
    </source>
</evidence>
<dbReference type="GO" id="GO:0050664">
    <property type="term" value="F:oxidoreductase activity, acting on NAD(P)H, oxygen as acceptor"/>
    <property type="evidence" value="ECO:0007669"/>
    <property type="project" value="InterPro"/>
</dbReference>
<dbReference type="IntAct" id="A0A1D6IWH8">
    <property type="interactions" value="1"/>
</dbReference>
<dbReference type="FunFam" id="1.10.238.10:FF:000049">
    <property type="entry name" value="Respiratory burst oxidase homolog A"/>
    <property type="match status" value="1"/>
</dbReference>
<dbReference type="PROSITE" id="PS50222">
    <property type="entry name" value="EF_HAND_2"/>
    <property type="match status" value="1"/>
</dbReference>
<evidence type="ECO:0000256" key="7">
    <source>
        <dbReference type="ARBA" id="ARBA00022723"/>
    </source>
</evidence>
<keyword evidence="12" id="KW-0560">Oxidoreductase</keyword>
<dbReference type="Pfam" id="PF08022">
    <property type="entry name" value="FAD_binding_8"/>
    <property type="match status" value="1"/>
</dbReference>
<keyword evidence="4" id="KW-0575">Peroxidase</keyword>
<evidence type="ECO:0000256" key="14">
    <source>
        <dbReference type="SAM" id="MobiDB-lite"/>
    </source>
</evidence>
<dbReference type="InterPro" id="IPR013623">
    <property type="entry name" value="NADPH_Ox"/>
</dbReference>
<dbReference type="EMBL" id="CM000786">
    <property type="protein sequence ID" value="AQK40275.1"/>
    <property type="molecule type" value="Genomic_DNA"/>
</dbReference>
<dbReference type="SUPFAM" id="SSF63380">
    <property type="entry name" value="Riboflavin synthase domain-like"/>
    <property type="match status" value="1"/>
</dbReference>
<organism evidence="16">
    <name type="scientific">Zea mays</name>
    <name type="common">Maize</name>
    <dbReference type="NCBI Taxonomy" id="4577"/>
    <lineage>
        <taxon>Eukaryota</taxon>
        <taxon>Viridiplantae</taxon>
        <taxon>Streptophyta</taxon>
        <taxon>Embryophyta</taxon>
        <taxon>Tracheophyta</taxon>
        <taxon>Spermatophyta</taxon>
        <taxon>Magnoliopsida</taxon>
        <taxon>Liliopsida</taxon>
        <taxon>Poales</taxon>
        <taxon>Poaceae</taxon>
        <taxon>PACMAD clade</taxon>
        <taxon>Panicoideae</taxon>
        <taxon>Andropogonodae</taxon>
        <taxon>Andropogoneae</taxon>
        <taxon>Tripsacinae</taxon>
        <taxon>Zea</taxon>
    </lineage>
</organism>
<feature type="transmembrane region" description="Helical" evidence="15">
    <location>
        <begin position="359"/>
        <end position="379"/>
    </location>
</feature>
<dbReference type="GO" id="GO:0004601">
    <property type="term" value="F:peroxidase activity"/>
    <property type="evidence" value="ECO:0007669"/>
    <property type="project" value="UniProtKB-KW"/>
</dbReference>
<dbReference type="Gene3D" id="1.10.238.10">
    <property type="entry name" value="EF-hand"/>
    <property type="match status" value="1"/>
</dbReference>
<dbReference type="InterPro" id="IPR002048">
    <property type="entry name" value="EF_hand_dom"/>
</dbReference>
<evidence type="ECO:0000256" key="10">
    <source>
        <dbReference type="ARBA" id="ARBA00022857"/>
    </source>
</evidence>
<evidence type="ECO:0000256" key="11">
    <source>
        <dbReference type="ARBA" id="ARBA00022989"/>
    </source>
</evidence>
<dbReference type="GO" id="GO:0005509">
    <property type="term" value="F:calcium ion binding"/>
    <property type="evidence" value="ECO:0007669"/>
    <property type="project" value="InterPro"/>
</dbReference>
<evidence type="ECO:0000313" key="16">
    <source>
        <dbReference type="EMBL" id="AQK40275.1"/>
    </source>
</evidence>
<comment type="subcellular location">
    <subcellularLocation>
        <location evidence="1">Membrane</location>
        <topology evidence="1">Multi-pass membrane protein</topology>
    </subcellularLocation>
</comment>
<dbReference type="GO" id="GO:0016020">
    <property type="term" value="C:membrane"/>
    <property type="evidence" value="ECO:0007669"/>
    <property type="project" value="UniProtKB-SubCell"/>
</dbReference>
<dbReference type="AlphaFoldDB" id="A0A1D6IWH8"/>
<dbReference type="InterPro" id="IPR013121">
    <property type="entry name" value="Fe_red_NAD-bd_6"/>
</dbReference>
<feature type="transmembrane region" description="Helical" evidence="15">
    <location>
        <begin position="492"/>
        <end position="520"/>
    </location>
</feature>
<dbReference type="SMART" id="SM00054">
    <property type="entry name" value="EFh"/>
    <property type="match status" value="1"/>
</dbReference>
<keyword evidence="3" id="KW-0597">Phosphoprotein</keyword>
<dbReference type="eggNOG" id="KOG0039">
    <property type="taxonomic scope" value="Eukaryota"/>
</dbReference>
<dbReference type="PROSITE" id="PS00018">
    <property type="entry name" value="EF_HAND_1"/>
    <property type="match status" value="1"/>
</dbReference>
<evidence type="ECO:0000256" key="15">
    <source>
        <dbReference type="SAM" id="Phobius"/>
    </source>
</evidence>
<dbReference type="CDD" id="cd06186">
    <property type="entry name" value="NOX_Duox_like_FAD_NADP"/>
    <property type="match status" value="1"/>
</dbReference>
<keyword evidence="5" id="KW-0285">Flavoprotein</keyword>
<dbReference type="InterPro" id="IPR013130">
    <property type="entry name" value="Fe3_Rdtase_TM_dom"/>
</dbReference>
<dbReference type="FunFam" id="2.40.30.10:FF:000019">
    <property type="entry name" value="Respiratory burst oxidase homolog A"/>
    <property type="match status" value="1"/>
</dbReference>
<dbReference type="InterPro" id="IPR039261">
    <property type="entry name" value="FNR_nucleotide-bd"/>
</dbReference>
<dbReference type="ExpressionAtlas" id="A0A1D6IWH8">
    <property type="expression patterns" value="baseline and differential"/>
</dbReference>
<name>A0A1D6IWH8_MAIZE</name>
<dbReference type="InterPro" id="IPR050369">
    <property type="entry name" value="RBOH/FRE"/>
</dbReference>
<dbReference type="InterPro" id="IPR011992">
    <property type="entry name" value="EF-hand-dom_pair"/>
</dbReference>
<reference evidence="16" key="1">
    <citation type="submission" date="2015-12" db="EMBL/GenBank/DDBJ databases">
        <title>Update maize B73 reference genome by single molecule sequencing technologies.</title>
        <authorList>
            <consortium name="Maize Genome Sequencing Project"/>
            <person name="Ware D."/>
        </authorList>
    </citation>
    <scope>NUCLEOTIDE SEQUENCE</scope>
    <source>
        <tissue evidence="16">Seedling</tissue>
    </source>
</reference>
<keyword evidence="9" id="KW-0106">Calcium</keyword>
<keyword evidence="11 15" id="KW-1133">Transmembrane helix</keyword>
<keyword evidence="7" id="KW-0479">Metal-binding</keyword>
<gene>
    <name evidence="16" type="ORF">ZEAMMB73_Zm00001d023859</name>
</gene>
<dbReference type="PANTHER" id="PTHR11972:SF61">
    <property type="entry name" value="OS12G0541300 PROTEIN"/>
    <property type="match status" value="1"/>
</dbReference>
<evidence type="ECO:0000256" key="1">
    <source>
        <dbReference type="ARBA" id="ARBA00004141"/>
    </source>
</evidence>
<sequence length="902" mass="100473">MNAMQDLPSIAMSSNQNESGGGGGAGPPLPTAFKSPSTDGKSGSRRSTRFKDEDEYVEVTLDVRDGGGGGDDVAVLAIKDDVRDDTQDAASLLDRPAPGGAGGGLSSKLRAARARLGRIASGKRAAVPLSALLRRDPDRARLDRSVVTALRGLQFLNQAAVTEGWPEVEKRFHRLAVDGFLLRSRFGQCIGMVGSEEFAAQIFDALARRRGITAMVLTKDQVREFWEQLSDPGFDAKLQTFFDMVDKNADGQITEEELKEVLTLTASANKLSKILERVDEYTALIMEELDPDSLGYIEIANLESLLLQPPSQAPTRLVTHSSNISQLISQRLAPARDDGPLRRGARAVLYFAEDNWKRVWVMALWLAINAGLFTWKFLAYRRHPTFDVMGYCVCVAKGGAETTKFNMALILLPVCRNTITWLRSRTRLGAAVPFNDNINFHKVVAGGVAVGVALHAVTHLTCDFPRLLHASAAAYEPMKAYFGQRRIPNYWWFVRGVEGITGVIMVVLMAVAYTLAHPWFRRGKLSEGNPLRRLSGFNMFWYSHHLFVIVYVAFVVHGVCLYINRTWYKQTTWMYLAIPILLYAGERLLRALRSHGLTTVRIEKVALYPGNVIAIHMSKPHGFSYKSGQYIYVNCGEVSPFEWHPFTITSAPGDDYLSMHIRCRGDWTASFRALFAQVCRPPAAGQSGLLRADFASSTAAGGGGKLPKLLIDGPYGAPAQDYRKYDVLLLIGLGIGATPLISIVKDVLNNISDNKDEEQPAEFMTRRVYFYWCTREEGSFEWFRGVMNEVAERDARGDVVELHNHCTSVYEEGDARSALLVMLQALHHAKSGVDVVSGTRVRTHFARPNWRDVFKRVACNHQGQRVGVFYCGDQKVTPELRRLSQDFSHKTTTKFVFHKENF</sequence>
<dbReference type="InterPro" id="IPR017938">
    <property type="entry name" value="Riboflavin_synthase-like_b-brl"/>
</dbReference>
<dbReference type="PROSITE" id="PS51384">
    <property type="entry name" value="FAD_FR"/>
    <property type="match status" value="1"/>
</dbReference>
<keyword evidence="8" id="KW-0274">FAD</keyword>
<evidence type="ECO:0000256" key="2">
    <source>
        <dbReference type="ARBA" id="ARBA00007975"/>
    </source>
</evidence>
<evidence type="ECO:0000256" key="4">
    <source>
        <dbReference type="ARBA" id="ARBA00022559"/>
    </source>
</evidence>
<dbReference type="SUPFAM" id="SSF47473">
    <property type="entry name" value="EF-hand"/>
    <property type="match status" value="1"/>
</dbReference>
<feature type="transmembrane region" description="Helical" evidence="15">
    <location>
        <begin position="727"/>
        <end position="744"/>
    </location>
</feature>
<dbReference type="Pfam" id="PF01794">
    <property type="entry name" value="Ferric_reduct"/>
    <property type="match status" value="1"/>
</dbReference>
<dbReference type="SMR" id="A0A1D6IWH8"/>
<dbReference type="CDD" id="cd00051">
    <property type="entry name" value="EFh"/>
    <property type="match status" value="1"/>
</dbReference>
<evidence type="ECO:0000256" key="12">
    <source>
        <dbReference type="ARBA" id="ARBA00023002"/>
    </source>
</evidence>
<evidence type="ECO:0000256" key="13">
    <source>
        <dbReference type="ARBA" id="ARBA00023136"/>
    </source>
</evidence>
<dbReference type="SFLD" id="SFLDG01169">
    <property type="entry name" value="NADPH_oxidase_subgroup_(NOX)"/>
    <property type="match status" value="1"/>
</dbReference>
<dbReference type="Pfam" id="PF08414">
    <property type="entry name" value="NADPH_Ox"/>
    <property type="match status" value="1"/>
</dbReference>
<dbReference type="Gene3D" id="2.40.30.10">
    <property type="entry name" value="Translation factors"/>
    <property type="match status" value="1"/>
</dbReference>
<dbReference type="InterPro" id="IPR000778">
    <property type="entry name" value="Cyt_b245_heavy_chain"/>
</dbReference>
<keyword evidence="10" id="KW-0521">NADP</keyword>
<feature type="region of interest" description="Disordered" evidence="14">
    <location>
        <begin position="1"/>
        <end position="54"/>
    </location>
</feature>
<dbReference type="SUPFAM" id="SSF52343">
    <property type="entry name" value="Ferredoxin reductase-like, C-terminal NADP-linked domain"/>
    <property type="match status" value="1"/>
</dbReference>
<keyword evidence="6 15" id="KW-0812">Transmembrane</keyword>
<dbReference type="Gene3D" id="3.40.50.80">
    <property type="entry name" value="Nucleotide-binding domain of ferredoxin-NADP reductase (FNR) module"/>
    <property type="match status" value="1"/>
</dbReference>
<dbReference type="FunFam" id="3.40.50.80:FF:000007">
    <property type="entry name" value="Respiratory burst oxidase protein A"/>
    <property type="match status" value="1"/>
</dbReference>
<keyword evidence="13 15" id="KW-0472">Membrane</keyword>
<dbReference type="FunCoup" id="A0A1D6IWH8">
    <property type="interactions" value="1277"/>
</dbReference>
<feature type="transmembrane region" description="Helical" evidence="15">
    <location>
        <begin position="540"/>
        <end position="564"/>
    </location>
</feature>
<dbReference type="Pfam" id="PF08030">
    <property type="entry name" value="NAD_binding_6"/>
    <property type="match status" value="1"/>
</dbReference>
<dbReference type="OMA" id="DWTTSFR"/>